<gene>
    <name evidence="2" type="ORF">C5B42_05650</name>
</gene>
<keyword evidence="1" id="KW-1133">Transmembrane helix</keyword>
<name>A0A317JMK8_9BACT</name>
<protein>
    <recommendedName>
        <fullName evidence="4">Type II secretion system protein GspG C-terminal domain-containing protein</fullName>
    </recommendedName>
</protein>
<dbReference type="EMBL" id="PSRQ01000061">
    <property type="protein sequence ID" value="PWU22576.1"/>
    <property type="molecule type" value="Genomic_DNA"/>
</dbReference>
<sequence length="240" mass="26384">MKKRKTVSAHKQKKTVSKHPLTRLYCLLCDRGFTMIELLVALSIVAIMILLLALGQGLQLGRGEDAQRKSDFAKLKIAFEDYYNDHKCYPPPQILQQCNTTALAPYLGRVPCDPVSKQPYAYITDGSCRWYALFTTLDDTSDPDITTLGCKPTCGVTNLPYNYIQTNGAMPVGDIVNLIDGNTNLLPTPPPTVIPGDYACDPRGQCNVYDDPIGHGCKATFVDAQTCQSACANPANWCTR</sequence>
<dbReference type="Gene3D" id="3.30.700.10">
    <property type="entry name" value="Glycoprotein, Type 4 Pilin"/>
    <property type="match status" value="1"/>
</dbReference>
<dbReference type="AlphaFoldDB" id="A0A317JMK8"/>
<organism evidence="2 3">
    <name type="scientific">Candidatus Cerribacteria bacterium 'Amazon FNV 2010 28 9'</name>
    <dbReference type="NCBI Taxonomy" id="2081795"/>
    <lineage>
        <taxon>Bacteria</taxon>
        <taxon>Candidatus Cerribacteria</taxon>
    </lineage>
</organism>
<keyword evidence="1" id="KW-0812">Transmembrane</keyword>
<evidence type="ECO:0000313" key="2">
    <source>
        <dbReference type="EMBL" id="PWU22576.1"/>
    </source>
</evidence>
<evidence type="ECO:0008006" key="4">
    <source>
        <dbReference type="Google" id="ProtNLM"/>
    </source>
</evidence>
<dbReference type="InterPro" id="IPR012902">
    <property type="entry name" value="N_methyl_site"/>
</dbReference>
<proteinExistence type="predicted"/>
<dbReference type="Proteomes" id="UP000246104">
    <property type="component" value="Unassembled WGS sequence"/>
</dbReference>
<comment type="caution">
    <text evidence="2">The sequence shown here is derived from an EMBL/GenBank/DDBJ whole genome shotgun (WGS) entry which is preliminary data.</text>
</comment>
<keyword evidence="1" id="KW-0472">Membrane</keyword>
<evidence type="ECO:0000256" key="1">
    <source>
        <dbReference type="SAM" id="Phobius"/>
    </source>
</evidence>
<dbReference type="SUPFAM" id="SSF54523">
    <property type="entry name" value="Pili subunits"/>
    <property type="match status" value="1"/>
</dbReference>
<accession>A0A317JMK8</accession>
<dbReference type="NCBIfam" id="TIGR02532">
    <property type="entry name" value="IV_pilin_GFxxxE"/>
    <property type="match status" value="1"/>
</dbReference>
<evidence type="ECO:0000313" key="3">
    <source>
        <dbReference type="Proteomes" id="UP000246104"/>
    </source>
</evidence>
<feature type="transmembrane region" description="Helical" evidence="1">
    <location>
        <begin position="33"/>
        <end position="54"/>
    </location>
</feature>
<dbReference type="Pfam" id="PF07963">
    <property type="entry name" value="N_methyl"/>
    <property type="match status" value="1"/>
</dbReference>
<dbReference type="InterPro" id="IPR045584">
    <property type="entry name" value="Pilin-like"/>
</dbReference>
<reference evidence="2 3" key="1">
    <citation type="submission" date="2018-02" db="EMBL/GenBank/DDBJ databases">
        <title>Genomic Reconstructions from Amazon Rainforest and Pasture Soil Reveal Novel Insights into the Physiology of Candidate Phyla in Tropical Sites.</title>
        <authorList>
            <person name="Kroeger M.E."/>
            <person name="Delmont T."/>
            <person name="Eren A.M."/>
            <person name="Guo J."/>
            <person name="Meyer K.M."/>
            <person name="Khan K."/>
            <person name="Rodrigues J.L.M."/>
            <person name="Bohannan B.J.M."/>
            <person name="Tringe S."/>
            <person name="Borges C.D."/>
            <person name="Tiedje J."/>
            <person name="Tsai S.M."/>
            <person name="Nusslein K."/>
        </authorList>
    </citation>
    <scope>NUCLEOTIDE SEQUENCE [LARGE SCALE GENOMIC DNA]</scope>
    <source>
        <strain evidence="2">Amazon FNV 2010 28 9</strain>
    </source>
</reference>